<gene>
    <name evidence="2" type="ORF">I41_46960</name>
</gene>
<reference evidence="2 3" key="1">
    <citation type="submission" date="2019-02" db="EMBL/GenBank/DDBJ databases">
        <title>Deep-cultivation of Planctomycetes and their phenomic and genomic characterization uncovers novel biology.</title>
        <authorList>
            <person name="Wiegand S."/>
            <person name="Jogler M."/>
            <person name="Boedeker C."/>
            <person name="Pinto D."/>
            <person name="Vollmers J."/>
            <person name="Rivas-Marin E."/>
            <person name="Kohn T."/>
            <person name="Peeters S.H."/>
            <person name="Heuer A."/>
            <person name="Rast P."/>
            <person name="Oberbeckmann S."/>
            <person name="Bunk B."/>
            <person name="Jeske O."/>
            <person name="Meyerdierks A."/>
            <person name="Storesund J.E."/>
            <person name="Kallscheuer N."/>
            <person name="Luecker S."/>
            <person name="Lage O.M."/>
            <person name="Pohl T."/>
            <person name="Merkel B.J."/>
            <person name="Hornburger P."/>
            <person name="Mueller R.-W."/>
            <person name="Bruemmer F."/>
            <person name="Labrenz M."/>
            <person name="Spormann A.M."/>
            <person name="Op den Camp H."/>
            <person name="Overmann J."/>
            <person name="Amann R."/>
            <person name="Jetten M.S.M."/>
            <person name="Mascher T."/>
            <person name="Medema M.H."/>
            <person name="Devos D.P."/>
            <person name="Kaster A.-K."/>
            <person name="Ovreas L."/>
            <person name="Rohde M."/>
            <person name="Galperin M.Y."/>
            <person name="Jogler C."/>
        </authorList>
    </citation>
    <scope>NUCLEOTIDE SEQUENCE [LARGE SCALE GENOMIC DNA]</scope>
    <source>
        <strain evidence="2 3">I41</strain>
    </source>
</reference>
<evidence type="ECO:0000256" key="1">
    <source>
        <dbReference type="SAM" id="MobiDB-lite"/>
    </source>
</evidence>
<evidence type="ECO:0008006" key="4">
    <source>
        <dbReference type="Google" id="ProtNLM"/>
    </source>
</evidence>
<proteinExistence type="predicted"/>
<keyword evidence="3" id="KW-1185">Reference proteome</keyword>
<dbReference type="KEGG" id="llh:I41_46960"/>
<dbReference type="EMBL" id="CP036339">
    <property type="protein sequence ID" value="QDT75485.1"/>
    <property type="molecule type" value="Genomic_DNA"/>
</dbReference>
<sequence length="77" mass="8412">MVGDRIIVGGLLAATLAGCTSARTMWATMTGDALNGAMEAQGSYVDRAERESRNEGWKDYWRSNPQANPQMAEAFKE</sequence>
<protein>
    <recommendedName>
        <fullName evidence="4">Lipoprotein</fullName>
    </recommendedName>
</protein>
<evidence type="ECO:0000313" key="2">
    <source>
        <dbReference type="EMBL" id="QDT75485.1"/>
    </source>
</evidence>
<evidence type="ECO:0000313" key="3">
    <source>
        <dbReference type="Proteomes" id="UP000317909"/>
    </source>
</evidence>
<name>A0A517U4G3_9BACT</name>
<dbReference type="PROSITE" id="PS51257">
    <property type="entry name" value="PROKAR_LIPOPROTEIN"/>
    <property type="match status" value="1"/>
</dbReference>
<organism evidence="2 3">
    <name type="scientific">Lacipirellula limnantheis</name>
    <dbReference type="NCBI Taxonomy" id="2528024"/>
    <lineage>
        <taxon>Bacteria</taxon>
        <taxon>Pseudomonadati</taxon>
        <taxon>Planctomycetota</taxon>
        <taxon>Planctomycetia</taxon>
        <taxon>Pirellulales</taxon>
        <taxon>Lacipirellulaceae</taxon>
        <taxon>Lacipirellula</taxon>
    </lineage>
</organism>
<feature type="region of interest" description="Disordered" evidence="1">
    <location>
        <begin position="54"/>
        <end position="77"/>
    </location>
</feature>
<dbReference type="AlphaFoldDB" id="A0A517U4G3"/>
<accession>A0A517U4G3</accession>
<dbReference type="Proteomes" id="UP000317909">
    <property type="component" value="Chromosome"/>
</dbReference>